<name>A0AAN9SGB2_PSOTE</name>
<evidence type="ECO:0000313" key="3">
    <source>
        <dbReference type="Proteomes" id="UP001386955"/>
    </source>
</evidence>
<keyword evidence="3" id="KW-1185">Reference proteome</keyword>
<organism evidence="2 3">
    <name type="scientific">Psophocarpus tetragonolobus</name>
    <name type="common">Winged bean</name>
    <name type="synonym">Dolichos tetragonolobus</name>
    <dbReference type="NCBI Taxonomy" id="3891"/>
    <lineage>
        <taxon>Eukaryota</taxon>
        <taxon>Viridiplantae</taxon>
        <taxon>Streptophyta</taxon>
        <taxon>Embryophyta</taxon>
        <taxon>Tracheophyta</taxon>
        <taxon>Spermatophyta</taxon>
        <taxon>Magnoliopsida</taxon>
        <taxon>eudicotyledons</taxon>
        <taxon>Gunneridae</taxon>
        <taxon>Pentapetalae</taxon>
        <taxon>rosids</taxon>
        <taxon>fabids</taxon>
        <taxon>Fabales</taxon>
        <taxon>Fabaceae</taxon>
        <taxon>Papilionoideae</taxon>
        <taxon>50 kb inversion clade</taxon>
        <taxon>NPAAA clade</taxon>
        <taxon>indigoferoid/millettioid clade</taxon>
        <taxon>Phaseoleae</taxon>
        <taxon>Psophocarpus</taxon>
    </lineage>
</organism>
<evidence type="ECO:0000313" key="2">
    <source>
        <dbReference type="EMBL" id="KAK7394795.1"/>
    </source>
</evidence>
<dbReference type="Proteomes" id="UP001386955">
    <property type="component" value="Unassembled WGS sequence"/>
</dbReference>
<dbReference type="AlphaFoldDB" id="A0AAN9SGB2"/>
<accession>A0AAN9SGB2</accession>
<protein>
    <submittedName>
        <fullName evidence="2">Uncharacterized protein</fullName>
    </submittedName>
</protein>
<comment type="caution">
    <text evidence="2">The sequence shown here is derived from an EMBL/GenBank/DDBJ whole genome shotgun (WGS) entry which is preliminary data.</text>
</comment>
<sequence>MGITHFNALTSPNQNSLISQQKIQEKENHTLFSFRLPLTKSLPLIKSTSPTAVDLYKFSLQILTQFIFGSLYDTLRNSGFFLSDFVSLGSNRNPISRIDRSQTGLRIQRPSRKP</sequence>
<feature type="region of interest" description="Disordered" evidence="1">
    <location>
        <begin position="91"/>
        <end position="114"/>
    </location>
</feature>
<proteinExistence type="predicted"/>
<evidence type="ECO:0000256" key="1">
    <source>
        <dbReference type="SAM" id="MobiDB-lite"/>
    </source>
</evidence>
<reference evidence="2 3" key="1">
    <citation type="submission" date="2024-01" db="EMBL/GenBank/DDBJ databases">
        <title>The genomes of 5 underutilized Papilionoideae crops provide insights into root nodulation and disease resistanc.</title>
        <authorList>
            <person name="Jiang F."/>
        </authorList>
    </citation>
    <scope>NUCLEOTIDE SEQUENCE [LARGE SCALE GENOMIC DNA]</scope>
    <source>
        <strain evidence="2">DUOXIRENSHENG_FW03</strain>
        <tissue evidence="2">Leaves</tissue>
    </source>
</reference>
<dbReference type="EMBL" id="JAYMYS010000004">
    <property type="protein sequence ID" value="KAK7394795.1"/>
    <property type="molecule type" value="Genomic_DNA"/>
</dbReference>
<gene>
    <name evidence="2" type="ORF">VNO78_15334</name>
</gene>